<dbReference type="Proteomes" id="UP000234681">
    <property type="component" value="Chromosome 16"/>
</dbReference>
<sequence length="21" mass="2656">MKYIFDEKLRGKCIYVRKSFM</sequence>
<dbReference type="AlphaFoldDB" id="A6JPS2"/>
<gene>
    <name evidence="1" type="ORF">rCG_59082</name>
</gene>
<protein>
    <submittedName>
        <fullName evidence="1">RCG59082</fullName>
    </submittedName>
</protein>
<dbReference type="EMBL" id="CH473995">
    <property type="protein sequence ID" value="EDL78850.1"/>
    <property type="molecule type" value="Genomic_DNA"/>
</dbReference>
<name>A6JPS2_RAT</name>
<evidence type="ECO:0000313" key="1">
    <source>
        <dbReference type="EMBL" id="EDL78850.1"/>
    </source>
</evidence>
<accession>A6JPS2</accession>
<reference evidence="1 2" key="1">
    <citation type="submission" date="2005-09" db="EMBL/GenBank/DDBJ databases">
        <authorList>
            <person name="Mural R.J."/>
            <person name="Li P.W."/>
            <person name="Adams M.D."/>
            <person name="Amanatides P.G."/>
            <person name="Baden-Tillson H."/>
            <person name="Barnstead M."/>
            <person name="Chin S.H."/>
            <person name="Dew I."/>
            <person name="Evans C.A."/>
            <person name="Ferriera S."/>
            <person name="Flanigan M."/>
            <person name="Fosler C."/>
            <person name="Glodek A."/>
            <person name="Gu Z."/>
            <person name="Holt R.A."/>
            <person name="Jennings D."/>
            <person name="Kraft C.L."/>
            <person name="Lu F."/>
            <person name="Nguyen T."/>
            <person name="Nusskern D.R."/>
            <person name="Pfannkoch C.M."/>
            <person name="Sitter C."/>
            <person name="Sutton G.G."/>
            <person name="Venter J.C."/>
            <person name="Wang Z."/>
            <person name="Woodage T."/>
            <person name="Zheng X.H."/>
            <person name="Zhong F."/>
        </authorList>
    </citation>
    <scope>NUCLEOTIDE SEQUENCE [LARGE SCALE GENOMIC DNA]</scope>
    <source>
        <strain>BN</strain>
        <strain evidence="2">Sprague-Dawley</strain>
    </source>
</reference>
<proteinExistence type="predicted"/>
<organism evidence="1 2">
    <name type="scientific">Rattus norvegicus</name>
    <name type="common">Rat</name>
    <dbReference type="NCBI Taxonomy" id="10116"/>
    <lineage>
        <taxon>Eukaryota</taxon>
        <taxon>Metazoa</taxon>
        <taxon>Chordata</taxon>
        <taxon>Craniata</taxon>
        <taxon>Vertebrata</taxon>
        <taxon>Euteleostomi</taxon>
        <taxon>Mammalia</taxon>
        <taxon>Eutheria</taxon>
        <taxon>Euarchontoglires</taxon>
        <taxon>Glires</taxon>
        <taxon>Rodentia</taxon>
        <taxon>Myomorpha</taxon>
        <taxon>Muroidea</taxon>
        <taxon>Muridae</taxon>
        <taxon>Murinae</taxon>
        <taxon>Rattus</taxon>
    </lineage>
</organism>
<evidence type="ECO:0000313" key="2">
    <source>
        <dbReference type="Proteomes" id="UP000234681"/>
    </source>
</evidence>